<proteinExistence type="inferred from homology"/>
<feature type="transmembrane region" description="Helical" evidence="9">
    <location>
        <begin position="253"/>
        <end position="275"/>
    </location>
</feature>
<comment type="subcellular location">
    <subcellularLocation>
        <location evidence="1 8">Cell membrane</location>
        <topology evidence="1 8">Multi-pass membrane protein</topology>
    </subcellularLocation>
</comment>
<evidence type="ECO:0000313" key="10">
    <source>
        <dbReference type="EMBL" id="SNS60348.1"/>
    </source>
</evidence>
<dbReference type="InterPro" id="IPR026033">
    <property type="entry name" value="Azg-like_bact_archaea"/>
</dbReference>
<evidence type="ECO:0000256" key="1">
    <source>
        <dbReference type="ARBA" id="ARBA00004651"/>
    </source>
</evidence>
<keyword evidence="11" id="KW-1185">Reference proteome</keyword>
<feature type="transmembrane region" description="Helical" evidence="9">
    <location>
        <begin position="85"/>
        <end position="103"/>
    </location>
</feature>
<evidence type="ECO:0000256" key="5">
    <source>
        <dbReference type="ARBA" id="ARBA00022692"/>
    </source>
</evidence>
<dbReference type="GO" id="GO:0005886">
    <property type="term" value="C:plasma membrane"/>
    <property type="evidence" value="ECO:0007669"/>
    <property type="project" value="UniProtKB-SubCell"/>
</dbReference>
<feature type="transmembrane region" description="Helical" evidence="9">
    <location>
        <begin position="203"/>
        <end position="220"/>
    </location>
</feature>
<evidence type="ECO:0000256" key="2">
    <source>
        <dbReference type="ARBA" id="ARBA00005697"/>
    </source>
</evidence>
<name>A0A239FUY2_9FIRM</name>
<feature type="transmembrane region" description="Helical" evidence="9">
    <location>
        <begin position="337"/>
        <end position="368"/>
    </location>
</feature>
<gene>
    <name evidence="10" type="ORF">SAMN05446037_101441</name>
</gene>
<dbReference type="Pfam" id="PF00860">
    <property type="entry name" value="Xan_ur_permease"/>
    <property type="match status" value="1"/>
</dbReference>
<reference evidence="11" key="1">
    <citation type="submission" date="2017-06" db="EMBL/GenBank/DDBJ databases">
        <authorList>
            <person name="Varghese N."/>
            <person name="Submissions S."/>
        </authorList>
    </citation>
    <scope>NUCLEOTIDE SEQUENCE [LARGE SCALE GENOMIC DNA]</scope>
    <source>
        <strain evidence="11">SCA</strain>
    </source>
</reference>
<feature type="transmembrane region" description="Helical" evidence="9">
    <location>
        <begin position="388"/>
        <end position="412"/>
    </location>
</feature>
<feature type="transmembrane region" description="Helical" evidence="9">
    <location>
        <begin position="109"/>
        <end position="129"/>
    </location>
</feature>
<evidence type="ECO:0000256" key="3">
    <source>
        <dbReference type="ARBA" id="ARBA00022448"/>
    </source>
</evidence>
<feature type="transmembrane region" description="Helical" evidence="9">
    <location>
        <begin position="57"/>
        <end position="78"/>
    </location>
</feature>
<dbReference type="PANTHER" id="PTHR43337">
    <property type="entry name" value="XANTHINE/URACIL PERMEASE C887.17-RELATED"/>
    <property type="match status" value="1"/>
</dbReference>
<dbReference type="InterPro" id="IPR006043">
    <property type="entry name" value="NCS2"/>
</dbReference>
<dbReference type="GO" id="GO:0005345">
    <property type="term" value="F:purine nucleobase transmembrane transporter activity"/>
    <property type="evidence" value="ECO:0007669"/>
    <property type="project" value="TreeGrafter"/>
</dbReference>
<dbReference type="EMBL" id="FZOJ01000014">
    <property type="protein sequence ID" value="SNS60348.1"/>
    <property type="molecule type" value="Genomic_DNA"/>
</dbReference>
<organism evidence="10 11">
    <name type="scientific">Anaerovirgula multivorans</name>
    <dbReference type="NCBI Taxonomy" id="312168"/>
    <lineage>
        <taxon>Bacteria</taxon>
        <taxon>Bacillati</taxon>
        <taxon>Bacillota</taxon>
        <taxon>Clostridia</taxon>
        <taxon>Peptostreptococcales</taxon>
        <taxon>Natronincolaceae</taxon>
        <taxon>Anaerovirgula</taxon>
    </lineage>
</organism>
<keyword evidence="7 8" id="KW-0472">Membrane</keyword>
<dbReference type="PANTHER" id="PTHR43337:SF1">
    <property type="entry name" value="XANTHINE_URACIL PERMEASE C887.17-RELATED"/>
    <property type="match status" value="1"/>
</dbReference>
<sequence length="442" mass="46901">MSTKMQAENSFLERTFKLKEHKTNVKTEVIAGITTFMTMAYILIVNPLILSDAGMDFGAIFTATALASIIATLVMAFYANYPFALAPGMGLNAFFAYTVVLGMGYSWEFALTAVLLEGIIFILLTFLNVREAIVNSIPLNLKHAVSVGIGLFIAFIGLVNADIITPGDGTIVALGDLSSPAPALAIIGIIITGILLAKNIKGALLLGIIATTAIGIPMGVTELPEGLRFMSTPPSLEPIFFKFDFSNIFSLDMLVVLFTFLFVDLFDTLGTLVGVASKADMLDKEGKLPKAKQALFADAVGTTVGACLGTSTVTTYVESAAGVAEGGKTGLTALSTAGMFTIALLFSPLFIMIPGAATAPALVLVGLFMMSPINKIDLDDFTEAIPAFLTIIMMPLAYSIAEGIVFGMVSYVFLKLLTGKGNKVSPIMYILTILFIIKFLIH</sequence>
<accession>A0A239FUY2</accession>
<dbReference type="PIRSF" id="PIRSF005353">
    <property type="entry name" value="PbuG"/>
    <property type="match status" value="1"/>
</dbReference>
<evidence type="ECO:0000256" key="9">
    <source>
        <dbReference type="SAM" id="Phobius"/>
    </source>
</evidence>
<protein>
    <submittedName>
        <fullName evidence="10">Putative MFS transporter, AGZA family, xanthine/uracil permease</fullName>
    </submittedName>
</protein>
<dbReference type="AlphaFoldDB" id="A0A239FUY2"/>
<evidence type="ECO:0000256" key="8">
    <source>
        <dbReference type="PIRNR" id="PIRNR005353"/>
    </source>
</evidence>
<evidence type="ECO:0000256" key="7">
    <source>
        <dbReference type="ARBA" id="ARBA00023136"/>
    </source>
</evidence>
<evidence type="ECO:0000256" key="6">
    <source>
        <dbReference type="ARBA" id="ARBA00022989"/>
    </source>
</evidence>
<keyword evidence="6 8" id="KW-1133">Transmembrane helix</keyword>
<feature type="transmembrane region" description="Helical" evidence="9">
    <location>
        <begin position="179"/>
        <end position="196"/>
    </location>
</feature>
<dbReference type="Proteomes" id="UP000198304">
    <property type="component" value="Unassembled WGS sequence"/>
</dbReference>
<evidence type="ECO:0000313" key="11">
    <source>
        <dbReference type="Proteomes" id="UP000198304"/>
    </source>
</evidence>
<keyword evidence="5 8" id="KW-0812">Transmembrane</keyword>
<dbReference type="InterPro" id="IPR045018">
    <property type="entry name" value="Azg-like"/>
</dbReference>
<keyword evidence="3 8" id="KW-0813">Transport</keyword>
<feature type="transmembrane region" description="Helical" evidence="9">
    <location>
        <begin position="295"/>
        <end position="317"/>
    </location>
</feature>
<keyword evidence="4 8" id="KW-1003">Cell membrane</keyword>
<feature type="transmembrane region" description="Helical" evidence="9">
    <location>
        <begin position="29"/>
        <end position="51"/>
    </location>
</feature>
<comment type="similarity">
    <text evidence="2 8">Belongs to the nucleobase:cation symporter-2 (NCS2) (TC 2.A.40) family. Azg-like subfamily.</text>
</comment>
<feature type="transmembrane region" description="Helical" evidence="9">
    <location>
        <begin position="424"/>
        <end position="441"/>
    </location>
</feature>
<feature type="transmembrane region" description="Helical" evidence="9">
    <location>
        <begin position="141"/>
        <end position="159"/>
    </location>
</feature>
<evidence type="ECO:0000256" key="4">
    <source>
        <dbReference type="ARBA" id="ARBA00022475"/>
    </source>
</evidence>